<evidence type="ECO:0000313" key="4">
    <source>
        <dbReference type="Proteomes" id="UP001620626"/>
    </source>
</evidence>
<dbReference type="Proteomes" id="UP001620626">
    <property type="component" value="Unassembled WGS sequence"/>
</dbReference>
<keyword evidence="4" id="KW-1185">Reference proteome</keyword>
<evidence type="ECO:0000256" key="1">
    <source>
        <dbReference type="SAM" id="Phobius"/>
    </source>
</evidence>
<sequence length="136" mass="15626">MFYNGNFIIFLFMVYSLYSSVILCEESMEHQLRPPEEGVDMCFPLDELLDEKHNGTVRAGQVCPASNQYWYYSCCGRYGNICCLQLQPKSWLILGFFVPVAIGLLALQLLCGLFTHLFKLCFCSCCRHKKENIGLK</sequence>
<feature type="transmembrane region" description="Helical" evidence="1">
    <location>
        <begin position="91"/>
        <end position="118"/>
    </location>
</feature>
<evidence type="ECO:0000313" key="3">
    <source>
        <dbReference type="EMBL" id="KAL3086699.1"/>
    </source>
</evidence>
<keyword evidence="1" id="KW-0472">Membrane</keyword>
<comment type="caution">
    <text evidence="2">The sequence shown here is derived from an EMBL/GenBank/DDBJ whole genome shotgun (WGS) entry which is preliminary data.</text>
</comment>
<evidence type="ECO:0000313" key="2">
    <source>
        <dbReference type="EMBL" id="KAL3076677.1"/>
    </source>
</evidence>
<keyword evidence="1" id="KW-0812">Transmembrane</keyword>
<dbReference type="EMBL" id="JBICBT010001245">
    <property type="protein sequence ID" value="KAL3076677.1"/>
    <property type="molecule type" value="Genomic_DNA"/>
</dbReference>
<keyword evidence="1" id="KW-1133">Transmembrane helix</keyword>
<dbReference type="EMBL" id="JBICBT010001035">
    <property type="protein sequence ID" value="KAL3086699.1"/>
    <property type="molecule type" value="Genomic_DNA"/>
</dbReference>
<accession>A0ABD2IC45</accession>
<gene>
    <name evidence="2" type="ORF">niasHT_039208</name>
    <name evidence="3" type="ORF">niasHT_039287</name>
</gene>
<name>A0ABD2IC45_9BILA</name>
<dbReference type="InterPro" id="IPR022559">
    <property type="entry name" value="SUP-1-like"/>
</dbReference>
<dbReference type="Pfam" id="PF10853">
    <property type="entry name" value="DUF2650"/>
    <property type="match status" value="1"/>
</dbReference>
<feature type="transmembrane region" description="Helical" evidence="1">
    <location>
        <begin position="6"/>
        <end position="24"/>
    </location>
</feature>
<protein>
    <submittedName>
        <fullName evidence="2">Uncharacterized protein</fullName>
    </submittedName>
</protein>
<organism evidence="2 4">
    <name type="scientific">Heterodera trifolii</name>
    <dbReference type="NCBI Taxonomy" id="157864"/>
    <lineage>
        <taxon>Eukaryota</taxon>
        <taxon>Metazoa</taxon>
        <taxon>Ecdysozoa</taxon>
        <taxon>Nematoda</taxon>
        <taxon>Chromadorea</taxon>
        <taxon>Rhabditida</taxon>
        <taxon>Tylenchina</taxon>
        <taxon>Tylenchomorpha</taxon>
        <taxon>Tylenchoidea</taxon>
        <taxon>Heteroderidae</taxon>
        <taxon>Heteroderinae</taxon>
        <taxon>Heterodera</taxon>
    </lineage>
</organism>
<proteinExistence type="predicted"/>
<reference evidence="2 4" key="1">
    <citation type="submission" date="2024-10" db="EMBL/GenBank/DDBJ databases">
        <authorList>
            <person name="Kim D."/>
        </authorList>
    </citation>
    <scope>NUCLEOTIDE SEQUENCE [LARGE SCALE GENOMIC DNA]</scope>
    <source>
        <strain evidence="2">BH-2024</strain>
    </source>
</reference>
<dbReference type="AlphaFoldDB" id="A0ABD2IC45"/>